<accession>A0AAE9HHD7</accession>
<dbReference type="Proteomes" id="UP000830955">
    <property type="component" value="Segment"/>
</dbReference>
<name>A0AAE9HHD7_9CAUD</name>
<sequence length="64" mass="6948">MMKMAKELIIGDQLTGDLDGIVTNKFSTMDKDRNRCVALVLETSDGWRDATLPIAALVAVKAPV</sequence>
<protein>
    <submittedName>
        <fullName evidence="1">Uncharacterized protein</fullName>
    </submittedName>
</protein>
<proteinExistence type="predicted"/>
<gene>
    <name evidence="1" type="ORF">OTAKU_00560</name>
</gene>
<keyword evidence="2" id="KW-1185">Reference proteome</keyword>
<evidence type="ECO:0000313" key="1">
    <source>
        <dbReference type="EMBL" id="UPU16045.1"/>
    </source>
</evidence>
<reference evidence="1 2" key="1">
    <citation type="submission" date="2022-03" db="EMBL/GenBank/DDBJ databases">
        <authorList>
            <person name="Friedrich I."/>
            <person name="Schneider D."/>
            <person name="Poehlein A."/>
            <person name="Hertel R."/>
            <person name="Daniel R."/>
        </authorList>
    </citation>
    <scope>NUCLEOTIDE SEQUENCE [LARGE SCALE GENOMIC DNA]</scope>
</reference>
<organism evidence="1 2">
    <name type="scientific">Serratia phage vB_SmaM-Otaku</name>
    <dbReference type="NCBI Taxonomy" id="2932867"/>
    <lineage>
        <taxon>Viruses</taxon>
        <taxon>Duplodnaviria</taxon>
        <taxon>Heunggongvirae</taxon>
        <taxon>Uroviricota</taxon>
        <taxon>Caudoviricetes</taxon>
        <taxon>Sarkviridae</taxon>
        <taxon>Otakuvirus</taxon>
        <taxon>Otakuvirus otaku</taxon>
    </lineage>
</organism>
<evidence type="ECO:0000313" key="2">
    <source>
        <dbReference type="Proteomes" id="UP000830955"/>
    </source>
</evidence>
<dbReference type="EMBL" id="ON087563">
    <property type="protein sequence ID" value="UPU16045.1"/>
    <property type="molecule type" value="Genomic_DNA"/>
</dbReference>